<gene>
    <name evidence="3" type="ORF">H634G_05848</name>
</gene>
<dbReference type="EMBL" id="KE384732">
    <property type="protein sequence ID" value="KJK79033.1"/>
    <property type="molecule type" value="Genomic_DNA"/>
</dbReference>
<organism evidence="3 4">
    <name type="scientific">Metarhizium anisopliae BRIP 53293</name>
    <dbReference type="NCBI Taxonomy" id="1291518"/>
    <lineage>
        <taxon>Eukaryota</taxon>
        <taxon>Fungi</taxon>
        <taxon>Dikarya</taxon>
        <taxon>Ascomycota</taxon>
        <taxon>Pezizomycotina</taxon>
        <taxon>Sordariomycetes</taxon>
        <taxon>Hypocreomycetidae</taxon>
        <taxon>Hypocreales</taxon>
        <taxon>Clavicipitaceae</taxon>
        <taxon>Metarhizium</taxon>
    </lineage>
</organism>
<dbReference type="Pfam" id="PF21959">
    <property type="entry name" value="DUF6923"/>
    <property type="match status" value="1"/>
</dbReference>
<dbReference type="STRING" id="1291518.A0A0D9NZ03"/>
<feature type="domain" description="DUF6923" evidence="2">
    <location>
        <begin position="319"/>
        <end position="517"/>
    </location>
</feature>
<feature type="region of interest" description="Disordered" evidence="1">
    <location>
        <begin position="121"/>
        <end position="151"/>
    </location>
</feature>
<evidence type="ECO:0000259" key="2">
    <source>
        <dbReference type="Pfam" id="PF21959"/>
    </source>
</evidence>
<name>A0A0D9NZ03_METAN</name>
<dbReference type="SUPFAM" id="SSF63829">
    <property type="entry name" value="Calcium-dependent phosphotriesterase"/>
    <property type="match status" value="1"/>
</dbReference>
<feature type="compositionally biased region" description="Low complexity" evidence="1">
    <location>
        <begin position="244"/>
        <end position="272"/>
    </location>
</feature>
<dbReference type="Proteomes" id="UP000054544">
    <property type="component" value="Unassembled WGS sequence"/>
</dbReference>
<proteinExistence type="predicted"/>
<evidence type="ECO:0000256" key="1">
    <source>
        <dbReference type="SAM" id="MobiDB-lite"/>
    </source>
</evidence>
<feature type="region of interest" description="Disordered" evidence="1">
    <location>
        <begin position="244"/>
        <end position="275"/>
    </location>
</feature>
<accession>A0A0D9NZ03</accession>
<dbReference type="AlphaFoldDB" id="A0A0D9NZ03"/>
<evidence type="ECO:0000313" key="4">
    <source>
        <dbReference type="Proteomes" id="UP000054544"/>
    </source>
</evidence>
<dbReference type="InterPro" id="IPR054215">
    <property type="entry name" value="DUF6923"/>
</dbReference>
<evidence type="ECO:0000313" key="3">
    <source>
        <dbReference type="EMBL" id="KJK79033.1"/>
    </source>
</evidence>
<sequence>MTYKSIHLSHSKNPNLEGNGNQITSSFFQNTMITIFVLVALTDLTFANPLDLQPREDVKEDNFDLCRLLGCHRPRTVTRTLVYTITSTATSSATATATATITTTLDCSPSASTTLRTTATTSDFTSTGTSATTATSSDTTASIDTTSTDTAAPTDITTSADITTSTDITMSTDITTSTDTTSADTTAAPTTLTDASTDVSGSTGATTSTSVTISTNTTLTGVTTSSDITIPTYTASTTDFTTSADKTTSTEAATSGTTTAAASTSSSSSSTTGLQSPLSTLVPFNCSADAFFIQDRLLLSVNLQTGERETLSSSVGGSSARVSAIGFNPLDNFIYGLQNKTVVRVGHDGALQRVAEGDMAANAGDVDSNGQLYYTAGGRAWAQVDLKPGSARYGQVVARGTSDSSALPGNLAAGDWAFTPAAPGYLHSVAVGDHDDVYLVRWDLATHRWEVRHKDLPSFGIRDGVFGAVVATNDGVLYASHNRSGVVLRIPLDDPEGTRKVKVLVPGAAFSDGCRCASMPDVDVAV</sequence>
<reference evidence="4" key="1">
    <citation type="journal article" date="2014" name="BMC Genomics">
        <title>The genome sequence of the biocontrol fungus Metarhizium anisopliae and comparative genomics of Metarhizium species.</title>
        <authorList>
            <person name="Pattemore J.A."/>
            <person name="Hane J.K."/>
            <person name="Williams A.H."/>
            <person name="Wilson B.A."/>
            <person name="Stodart B.J."/>
            <person name="Ash G.J."/>
        </authorList>
    </citation>
    <scope>NUCLEOTIDE SEQUENCE [LARGE SCALE GENOMIC DNA]</scope>
    <source>
        <strain evidence="4">BRIP 53293</strain>
    </source>
</reference>
<dbReference type="OrthoDB" id="4405280at2759"/>
<keyword evidence="4" id="KW-1185">Reference proteome</keyword>
<protein>
    <recommendedName>
        <fullName evidence="2">DUF6923 domain-containing protein</fullName>
    </recommendedName>
</protein>